<reference evidence="1" key="1">
    <citation type="submission" date="2021-06" db="EMBL/GenBank/DDBJ databases">
        <authorList>
            <person name="Kallberg Y."/>
            <person name="Tangrot J."/>
            <person name="Rosling A."/>
        </authorList>
    </citation>
    <scope>NUCLEOTIDE SEQUENCE</scope>
    <source>
        <strain evidence="1">MT106</strain>
    </source>
</reference>
<organism evidence="1 2">
    <name type="scientific">Ambispora gerdemannii</name>
    <dbReference type="NCBI Taxonomy" id="144530"/>
    <lineage>
        <taxon>Eukaryota</taxon>
        <taxon>Fungi</taxon>
        <taxon>Fungi incertae sedis</taxon>
        <taxon>Mucoromycota</taxon>
        <taxon>Glomeromycotina</taxon>
        <taxon>Glomeromycetes</taxon>
        <taxon>Archaeosporales</taxon>
        <taxon>Ambisporaceae</taxon>
        <taxon>Ambispora</taxon>
    </lineage>
</organism>
<dbReference type="EMBL" id="CAJVPL010001297">
    <property type="protein sequence ID" value="CAG8563658.1"/>
    <property type="molecule type" value="Genomic_DNA"/>
</dbReference>
<keyword evidence="2" id="KW-1185">Reference proteome</keyword>
<comment type="caution">
    <text evidence="1">The sequence shown here is derived from an EMBL/GenBank/DDBJ whole genome shotgun (WGS) entry which is preliminary data.</text>
</comment>
<dbReference type="Proteomes" id="UP000789831">
    <property type="component" value="Unassembled WGS sequence"/>
</dbReference>
<evidence type="ECO:0000313" key="2">
    <source>
        <dbReference type="Proteomes" id="UP000789831"/>
    </source>
</evidence>
<protein>
    <submittedName>
        <fullName evidence="1">13180_t:CDS:1</fullName>
    </submittedName>
</protein>
<dbReference type="AlphaFoldDB" id="A0A9N9FXU6"/>
<evidence type="ECO:0000313" key="1">
    <source>
        <dbReference type="EMBL" id="CAG8563658.1"/>
    </source>
</evidence>
<name>A0A9N9FXU6_9GLOM</name>
<sequence>MTKIVAPTINALTTSDNHRTIVKKSNAHSVSIMAPHLQDVFPSDYSYIFAVVHEIEPLITMEDIQNDKTIIAFFVTLPRRRMRLRGSSTSKKKQRHQCAIQINVKRPTSERCRNTDCPATINLWIRRRYLKESHPLEVLLKFTQPCSKFLGVIEFSTC</sequence>
<accession>A0A9N9FXU6</accession>
<gene>
    <name evidence="1" type="ORF">AGERDE_LOCUS7277</name>
</gene>
<proteinExistence type="predicted"/>